<evidence type="ECO:0000313" key="2">
    <source>
        <dbReference type="EMBL" id="MCP2728076.1"/>
    </source>
</evidence>
<dbReference type="InterPro" id="IPR035901">
    <property type="entry name" value="GIY-YIG_endonuc_sf"/>
</dbReference>
<organism evidence="2 3">
    <name type="scientific">Limnofasciculus baicalensis BBK-W-15</name>
    <dbReference type="NCBI Taxonomy" id="2699891"/>
    <lineage>
        <taxon>Bacteria</taxon>
        <taxon>Bacillati</taxon>
        <taxon>Cyanobacteriota</taxon>
        <taxon>Cyanophyceae</taxon>
        <taxon>Coleofasciculales</taxon>
        <taxon>Coleofasciculaceae</taxon>
        <taxon>Limnofasciculus</taxon>
        <taxon>Limnofasciculus baicalensis</taxon>
    </lineage>
</organism>
<dbReference type="SMART" id="SM00465">
    <property type="entry name" value="GIYc"/>
    <property type="match status" value="1"/>
</dbReference>
<dbReference type="CDD" id="cd00719">
    <property type="entry name" value="GIY-YIG_SF"/>
    <property type="match status" value="1"/>
</dbReference>
<accession>A0AAE3GQI1</accession>
<dbReference type="EMBL" id="JAMZMM010000038">
    <property type="protein sequence ID" value="MCP2728076.1"/>
    <property type="molecule type" value="Genomic_DNA"/>
</dbReference>
<proteinExistence type="predicted"/>
<sequence length="122" mass="13906">MPDSIQQEARQILDTLAFTPFEECLPLSREFANFPSRPGLYAIRHRTDGLLYIGKTKSLRGRFSGGHKAFLWAWLDKYNDTDIRIAIHPLSAWSNPALLLELEAIILRATEPPYNVQIPPES</sequence>
<name>A0AAE3GQI1_9CYAN</name>
<dbReference type="Pfam" id="PF01541">
    <property type="entry name" value="GIY-YIG"/>
    <property type="match status" value="1"/>
</dbReference>
<dbReference type="InterPro" id="IPR000305">
    <property type="entry name" value="GIY-YIG_endonuc"/>
</dbReference>
<dbReference type="Proteomes" id="UP001204953">
    <property type="component" value="Unassembled WGS sequence"/>
</dbReference>
<feature type="domain" description="GIY-YIG" evidence="1">
    <location>
        <begin position="36"/>
        <end position="116"/>
    </location>
</feature>
<gene>
    <name evidence="2" type="ORF">NJ959_06250</name>
</gene>
<dbReference type="SUPFAM" id="SSF82771">
    <property type="entry name" value="GIY-YIG endonuclease"/>
    <property type="match status" value="1"/>
</dbReference>
<dbReference type="AlphaFoldDB" id="A0AAE3GQI1"/>
<protein>
    <submittedName>
        <fullName evidence="2">GIY-YIG nuclease family protein</fullName>
    </submittedName>
</protein>
<evidence type="ECO:0000259" key="1">
    <source>
        <dbReference type="PROSITE" id="PS50164"/>
    </source>
</evidence>
<dbReference type="Gene3D" id="3.40.1440.10">
    <property type="entry name" value="GIY-YIG endonuclease"/>
    <property type="match status" value="1"/>
</dbReference>
<comment type="caution">
    <text evidence="2">The sequence shown here is derived from an EMBL/GenBank/DDBJ whole genome shotgun (WGS) entry which is preliminary data.</text>
</comment>
<keyword evidence="3" id="KW-1185">Reference proteome</keyword>
<dbReference type="PROSITE" id="PS50164">
    <property type="entry name" value="GIY_YIG"/>
    <property type="match status" value="1"/>
</dbReference>
<evidence type="ECO:0000313" key="3">
    <source>
        <dbReference type="Proteomes" id="UP001204953"/>
    </source>
</evidence>
<dbReference type="RefSeq" id="WP_373693610.1">
    <property type="nucleotide sequence ID" value="NZ_JAMZMM010000038.1"/>
</dbReference>
<reference evidence="2" key="1">
    <citation type="submission" date="2022-06" db="EMBL/GenBank/DDBJ databases">
        <title>New cyanobacteria of genus Symplocastrum in benthos of Lake Baikal.</title>
        <authorList>
            <person name="Sorokovikova E."/>
            <person name="Tikhonova I."/>
            <person name="Krasnopeev A."/>
            <person name="Evseev P."/>
            <person name="Gladkikh A."/>
            <person name="Belykh O."/>
        </authorList>
    </citation>
    <scope>NUCLEOTIDE SEQUENCE</scope>
    <source>
        <strain evidence="2">BBK-W-15</strain>
    </source>
</reference>